<dbReference type="Gene3D" id="3.20.10.10">
    <property type="entry name" value="D-amino Acid Aminotransferase, subunit A, domain 2"/>
    <property type="match status" value="1"/>
</dbReference>
<dbReference type="SUPFAM" id="SSF56752">
    <property type="entry name" value="D-aminoacid aminotransferase-like PLP-dependent enzymes"/>
    <property type="match status" value="1"/>
</dbReference>
<dbReference type="InterPro" id="IPR001544">
    <property type="entry name" value="Aminotrans_IV"/>
</dbReference>
<dbReference type="AlphaFoldDB" id="A0ABD3I9C7"/>
<dbReference type="InterPro" id="IPR036038">
    <property type="entry name" value="Aminotransferase-like"/>
</dbReference>
<evidence type="ECO:0000256" key="4">
    <source>
        <dbReference type="ARBA" id="ARBA00022605"/>
    </source>
</evidence>
<comment type="catalytic activity">
    <reaction evidence="10">
        <text>L-leucine + 2-oxoglutarate = 4-methyl-2-oxopentanoate + L-glutamate</text>
        <dbReference type="Rhea" id="RHEA:18321"/>
        <dbReference type="ChEBI" id="CHEBI:16810"/>
        <dbReference type="ChEBI" id="CHEBI:17865"/>
        <dbReference type="ChEBI" id="CHEBI:29985"/>
        <dbReference type="ChEBI" id="CHEBI:57427"/>
        <dbReference type="EC" id="2.6.1.42"/>
    </reaction>
</comment>
<name>A0ABD3I9C7_9MARC</name>
<dbReference type="PANTHER" id="PTHR11825:SF44">
    <property type="entry name" value="BRANCHED-CHAIN-AMINO-ACID AMINOTRANSFERASE"/>
    <property type="match status" value="1"/>
</dbReference>
<proteinExistence type="inferred from homology"/>
<comment type="catalytic activity">
    <reaction evidence="10">
        <text>L-valine + 2-oxoglutarate = 3-methyl-2-oxobutanoate + L-glutamate</text>
        <dbReference type="Rhea" id="RHEA:24813"/>
        <dbReference type="ChEBI" id="CHEBI:11851"/>
        <dbReference type="ChEBI" id="CHEBI:16810"/>
        <dbReference type="ChEBI" id="CHEBI:29985"/>
        <dbReference type="ChEBI" id="CHEBI:57762"/>
        <dbReference type="EC" id="2.6.1.42"/>
    </reaction>
</comment>
<keyword evidence="7 10" id="KW-0100">Branched-chain amino acid biosynthesis</keyword>
<dbReference type="Pfam" id="PF01063">
    <property type="entry name" value="Aminotran_4"/>
    <property type="match status" value="1"/>
</dbReference>
<dbReference type="CDD" id="cd01557">
    <property type="entry name" value="BCAT_beta_family"/>
    <property type="match status" value="1"/>
</dbReference>
<dbReference type="GO" id="GO:0009082">
    <property type="term" value="P:branched-chain amino acid biosynthetic process"/>
    <property type="evidence" value="ECO:0007669"/>
    <property type="project" value="UniProtKB-KW"/>
</dbReference>
<comment type="cofactor">
    <cofactor evidence="1 9">
        <name>pyridoxal 5'-phosphate</name>
        <dbReference type="ChEBI" id="CHEBI:597326"/>
    </cofactor>
</comment>
<dbReference type="InterPro" id="IPR018300">
    <property type="entry name" value="Aminotrans_IV_CS"/>
</dbReference>
<dbReference type="InterPro" id="IPR043131">
    <property type="entry name" value="BCAT-like_N"/>
</dbReference>
<dbReference type="Proteomes" id="UP001633002">
    <property type="component" value="Unassembled WGS sequence"/>
</dbReference>
<comment type="catalytic activity">
    <reaction evidence="10">
        <text>L-isoleucine + 2-oxoglutarate = (S)-3-methyl-2-oxopentanoate + L-glutamate</text>
        <dbReference type="Rhea" id="RHEA:24801"/>
        <dbReference type="ChEBI" id="CHEBI:16810"/>
        <dbReference type="ChEBI" id="CHEBI:29985"/>
        <dbReference type="ChEBI" id="CHEBI:35146"/>
        <dbReference type="ChEBI" id="CHEBI:58045"/>
        <dbReference type="EC" id="2.6.1.42"/>
    </reaction>
</comment>
<dbReference type="InterPro" id="IPR043132">
    <property type="entry name" value="BCAT-like_C"/>
</dbReference>
<dbReference type="PROSITE" id="PS00770">
    <property type="entry name" value="AA_TRANSFER_CLASS_4"/>
    <property type="match status" value="1"/>
</dbReference>
<evidence type="ECO:0000256" key="2">
    <source>
        <dbReference type="ARBA" id="ARBA00009320"/>
    </source>
</evidence>
<evidence type="ECO:0000256" key="9">
    <source>
        <dbReference type="RuleBase" id="RU004516"/>
    </source>
</evidence>
<dbReference type="InterPro" id="IPR005786">
    <property type="entry name" value="B_amino_transII"/>
</dbReference>
<dbReference type="EMBL" id="JBJQOH010000002">
    <property type="protein sequence ID" value="KAL3698906.1"/>
    <property type="molecule type" value="Genomic_DNA"/>
</dbReference>
<dbReference type="NCBIfam" id="TIGR01123">
    <property type="entry name" value="ilvE_II"/>
    <property type="match status" value="1"/>
</dbReference>
<evidence type="ECO:0000256" key="6">
    <source>
        <dbReference type="ARBA" id="ARBA00022898"/>
    </source>
</evidence>
<accession>A0ABD3I9C7</accession>
<evidence type="ECO:0000256" key="5">
    <source>
        <dbReference type="ARBA" id="ARBA00022679"/>
    </source>
</evidence>
<dbReference type="FunFam" id="3.30.470.10:FF:000002">
    <property type="entry name" value="Branched-chain-amino-acid aminotransferase"/>
    <property type="match status" value="1"/>
</dbReference>
<evidence type="ECO:0000256" key="3">
    <source>
        <dbReference type="ARBA" id="ARBA00022576"/>
    </source>
</evidence>
<sequence length="473" mass="52286">MLNRTAQKLVCQSRSVSRKWTGVFNAMSLGFKSSGDGHSAAPVFGSEFLSRWRQYTVTTGFKSQGILQQGVAENLEAAHMPTEISVDDLVVNRSEYLKPKPALDATKLRFGAEYTDHMMQIIWKDGLGWSTPRIDPLGPIPIHPCAQVLHYGMECFEGMKAFRGKDGRIRLFRPDLNMERLVRSATRLGFPSFDKEALLECINALLLVERDWIPDEEGFSLYIRPTIISTHPYLGVGPPREAMIFCVLCPVGPYYPTGLKPVRLFVDRKNVRAFPGGIGDTKVGGNYAPTILPQLKAAQRGCSQVLYVLDDGCDGGAIGESGAMNVFFLFKKDDGSLELVTPPLDGIILPGVTRDSVLALTRSFGNVKVSERRLSWNEVEQAGSQGSILEIFGTGTACMIQPIIGLLKEDNTEITLNFDHDAAAYWMSKPQGSRRRTNADGSEPFNLCGRLTRALMDIQYGHTRSSWSVVVPE</sequence>
<keyword evidence="3 10" id="KW-0032">Aminotransferase</keyword>
<dbReference type="PANTHER" id="PTHR11825">
    <property type="entry name" value="SUBGROUP IIII AMINOTRANSFERASE"/>
    <property type="match status" value="1"/>
</dbReference>
<dbReference type="Gene3D" id="3.30.470.10">
    <property type="match status" value="1"/>
</dbReference>
<evidence type="ECO:0000256" key="1">
    <source>
        <dbReference type="ARBA" id="ARBA00001933"/>
    </source>
</evidence>
<evidence type="ECO:0000313" key="11">
    <source>
        <dbReference type="EMBL" id="KAL3698906.1"/>
    </source>
</evidence>
<evidence type="ECO:0000313" key="12">
    <source>
        <dbReference type="Proteomes" id="UP001633002"/>
    </source>
</evidence>
<protein>
    <recommendedName>
        <fullName evidence="10">Branched-chain-amino-acid aminotransferase</fullName>
        <ecNumber evidence="10">2.6.1.42</ecNumber>
    </recommendedName>
</protein>
<evidence type="ECO:0000256" key="8">
    <source>
        <dbReference type="RuleBase" id="RU004106"/>
    </source>
</evidence>
<evidence type="ECO:0000256" key="7">
    <source>
        <dbReference type="ARBA" id="ARBA00023304"/>
    </source>
</evidence>
<dbReference type="GO" id="GO:0008652">
    <property type="term" value="P:amino acid biosynthetic process"/>
    <property type="evidence" value="ECO:0007669"/>
    <property type="project" value="UniProtKB-KW"/>
</dbReference>
<keyword evidence="12" id="KW-1185">Reference proteome</keyword>
<gene>
    <name evidence="11" type="ORF">R1sor_012982</name>
</gene>
<comment type="caution">
    <text evidence="11">The sequence shown here is derived from an EMBL/GenBank/DDBJ whole genome shotgun (WGS) entry which is preliminary data.</text>
</comment>
<dbReference type="NCBIfam" id="NF009897">
    <property type="entry name" value="PRK13357.1"/>
    <property type="match status" value="1"/>
</dbReference>
<dbReference type="InterPro" id="IPR033939">
    <property type="entry name" value="BCAT_family"/>
</dbReference>
<keyword evidence="5 10" id="KW-0808">Transferase</keyword>
<keyword evidence="4 10" id="KW-0028">Amino-acid biosynthesis</keyword>
<organism evidence="11 12">
    <name type="scientific">Riccia sorocarpa</name>
    <dbReference type="NCBI Taxonomy" id="122646"/>
    <lineage>
        <taxon>Eukaryota</taxon>
        <taxon>Viridiplantae</taxon>
        <taxon>Streptophyta</taxon>
        <taxon>Embryophyta</taxon>
        <taxon>Marchantiophyta</taxon>
        <taxon>Marchantiopsida</taxon>
        <taxon>Marchantiidae</taxon>
        <taxon>Marchantiales</taxon>
        <taxon>Ricciaceae</taxon>
        <taxon>Riccia</taxon>
    </lineage>
</organism>
<evidence type="ECO:0000256" key="10">
    <source>
        <dbReference type="RuleBase" id="RU004517"/>
    </source>
</evidence>
<comment type="similarity">
    <text evidence="2 8">Belongs to the class-IV pyridoxal-phosphate-dependent aminotransferase family.</text>
</comment>
<dbReference type="GO" id="GO:0004084">
    <property type="term" value="F:branched-chain-amino-acid transaminase activity"/>
    <property type="evidence" value="ECO:0007669"/>
    <property type="project" value="UniProtKB-EC"/>
</dbReference>
<keyword evidence="6 9" id="KW-0663">Pyridoxal phosphate</keyword>
<reference evidence="11 12" key="1">
    <citation type="submission" date="2024-09" db="EMBL/GenBank/DDBJ databases">
        <title>Chromosome-scale assembly of Riccia sorocarpa.</title>
        <authorList>
            <person name="Paukszto L."/>
        </authorList>
    </citation>
    <scope>NUCLEOTIDE SEQUENCE [LARGE SCALE GENOMIC DNA]</scope>
    <source>
        <strain evidence="11">LP-2024</strain>
        <tissue evidence="11">Aerial parts of the thallus</tissue>
    </source>
</reference>
<dbReference type="EC" id="2.6.1.42" evidence="10"/>